<dbReference type="EMBL" id="MH153799">
    <property type="protein sequence ID" value="AWN03234.1"/>
    <property type="molecule type" value="Genomic_DNA"/>
</dbReference>
<gene>
    <name evidence="2" type="primary">53</name>
    <name evidence="2" type="ORF">PBI_APPA_53</name>
</gene>
<accession>A0A2U8UHU2</accession>
<evidence type="ECO:0000313" key="3">
    <source>
        <dbReference type="Proteomes" id="UP000246517"/>
    </source>
</evidence>
<keyword evidence="1" id="KW-1133">Transmembrane helix</keyword>
<proteinExistence type="predicted"/>
<dbReference type="GeneID" id="54992047"/>
<organism evidence="2 3">
    <name type="scientific">Microbacterium phage Appa</name>
    <dbReference type="NCBI Taxonomy" id="2182350"/>
    <lineage>
        <taxon>Viruses</taxon>
        <taxon>Duplodnaviria</taxon>
        <taxon>Heunggongvirae</taxon>
        <taxon>Uroviricota</taxon>
        <taxon>Caudoviricetes</taxon>
        <taxon>Appavirus</taxon>
        <taxon>Appavirus appa</taxon>
    </lineage>
</organism>
<name>A0A2U8UHU2_9CAUD</name>
<keyword evidence="1" id="KW-0472">Membrane</keyword>
<dbReference type="KEGG" id="vg:54992047"/>
<reference evidence="2 3" key="1">
    <citation type="submission" date="2018-03" db="EMBL/GenBank/DDBJ databases">
        <authorList>
            <person name="Zack K.M."/>
            <person name="Garlena R.A."/>
            <person name="Russell D.A."/>
            <person name="Pope W.H."/>
            <person name="Jacobs-Sera D."/>
            <person name="Hatfull G.F."/>
        </authorList>
    </citation>
    <scope>NUCLEOTIDE SEQUENCE [LARGE SCALE GENOMIC DNA]</scope>
</reference>
<keyword evidence="1" id="KW-0812">Transmembrane</keyword>
<dbReference type="RefSeq" id="YP_009801529.1">
    <property type="nucleotide sequence ID" value="NC_047972.1"/>
</dbReference>
<sequence length="47" mass="4996">MKRDKSFEFGRWVGRYIVGPLLVLVIIGALVGLIALLVVGIGNTLGA</sequence>
<keyword evidence="3" id="KW-1185">Reference proteome</keyword>
<feature type="transmembrane region" description="Helical" evidence="1">
    <location>
        <begin position="21"/>
        <end position="41"/>
    </location>
</feature>
<dbReference type="Proteomes" id="UP000246517">
    <property type="component" value="Segment"/>
</dbReference>
<evidence type="ECO:0000313" key="2">
    <source>
        <dbReference type="EMBL" id="AWN03234.1"/>
    </source>
</evidence>
<protein>
    <submittedName>
        <fullName evidence="2">Uncharacterized protein</fullName>
    </submittedName>
</protein>
<evidence type="ECO:0000256" key="1">
    <source>
        <dbReference type="SAM" id="Phobius"/>
    </source>
</evidence>